<dbReference type="AlphaFoldDB" id="A0A0G0QE94"/>
<gene>
    <name evidence="1" type="ORF">UT24_C0018G0029</name>
</gene>
<organism evidence="1 2">
    <name type="scientific">Candidatus Woesebacteria bacterium GW2011_GWB1_39_12</name>
    <dbReference type="NCBI Taxonomy" id="1618574"/>
    <lineage>
        <taxon>Bacteria</taxon>
        <taxon>Candidatus Woeseibacteriota</taxon>
    </lineage>
</organism>
<evidence type="ECO:0000313" key="2">
    <source>
        <dbReference type="Proteomes" id="UP000033881"/>
    </source>
</evidence>
<proteinExistence type="predicted"/>
<sequence>MDENIFFDDIIIEDSGIPKEEKRKVYERDGNVCQLTGMKSNLSCHHIIATSLQISTNCRESIFFGIY</sequence>
<protein>
    <submittedName>
        <fullName evidence="1">Uncharacterized protein</fullName>
    </submittedName>
</protein>
<evidence type="ECO:0000313" key="1">
    <source>
        <dbReference type="EMBL" id="KKR00047.1"/>
    </source>
</evidence>
<accession>A0A0G0QE94</accession>
<dbReference type="STRING" id="1618574.UT24_C0018G0029"/>
<name>A0A0G0QE94_9BACT</name>
<dbReference type="EMBL" id="LBWB01000018">
    <property type="protein sequence ID" value="KKR00047.1"/>
    <property type="molecule type" value="Genomic_DNA"/>
</dbReference>
<comment type="caution">
    <text evidence="1">The sequence shown here is derived from an EMBL/GenBank/DDBJ whole genome shotgun (WGS) entry which is preliminary data.</text>
</comment>
<dbReference type="Proteomes" id="UP000033881">
    <property type="component" value="Unassembled WGS sequence"/>
</dbReference>
<reference evidence="1 2" key="1">
    <citation type="journal article" date="2015" name="Nature">
        <title>rRNA introns, odd ribosomes, and small enigmatic genomes across a large radiation of phyla.</title>
        <authorList>
            <person name="Brown C.T."/>
            <person name="Hug L.A."/>
            <person name="Thomas B.C."/>
            <person name="Sharon I."/>
            <person name="Castelle C.J."/>
            <person name="Singh A."/>
            <person name="Wilkins M.J."/>
            <person name="Williams K.H."/>
            <person name="Banfield J.F."/>
        </authorList>
    </citation>
    <scope>NUCLEOTIDE SEQUENCE [LARGE SCALE GENOMIC DNA]</scope>
</reference>